<dbReference type="PANTHER" id="PTHR35538:SF6">
    <property type="entry name" value="EF-HAND DOMAIN-CONTAINING PROTEIN"/>
    <property type="match status" value="1"/>
</dbReference>
<feature type="compositionally biased region" description="Basic and acidic residues" evidence="1">
    <location>
        <begin position="118"/>
        <end position="133"/>
    </location>
</feature>
<accession>A0A3N0XGF1</accession>
<dbReference type="InterPro" id="IPR002048">
    <property type="entry name" value="EF_hand_dom"/>
</dbReference>
<dbReference type="OrthoDB" id="2121618at2759"/>
<proteinExistence type="predicted"/>
<dbReference type="Proteomes" id="UP000281406">
    <property type="component" value="Unassembled WGS sequence"/>
</dbReference>
<organism evidence="3 4">
    <name type="scientific">Anabarilius grahami</name>
    <name type="common">Kanglang fish</name>
    <name type="synonym">Barilius grahami</name>
    <dbReference type="NCBI Taxonomy" id="495550"/>
    <lineage>
        <taxon>Eukaryota</taxon>
        <taxon>Metazoa</taxon>
        <taxon>Chordata</taxon>
        <taxon>Craniata</taxon>
        <taxon>Vertebrata</taxon>
        <taxon>Euteleostomi</taxon>
        <taxon>Actinopterygii</taxon>
        <taxon>Neopterygii</taxon>
        <taxon>Teleostei</taxon>
        <taxon>Ostariophysi</taxon>
        <taxon>Cypriniformes</taxon>
        <taxon>Xenocyprididae</taxon>
        <taxon>Xenocypridinae</taxon>
        <taxon>Xenocypridinae incertae sedis</taxon>
        <taxon>Anabarilius</taxon>
    </lineage>
</organism>
<feature type="compositionally biased region" description="Basic residues" evidence="1">
    <location>
        <begin position="134"/>
        <end position="144"/>
    </location>
</feature>
<evidence type="ECO:0000313" key="4">
    <source>
        <dbReference type="Proteomes" id="UP000281406"/>
    </source>
</evidence>
<feature type="domain" description="EF-hand" evidence="2">
    <location>
        <begin position="189"/>
        <end position="224"/>
    </location>
</feature>
<protein>
    <recommendedName>
        <fullName evidence="2">EF-hand domain-containing protein</fullName>
    </recommendedName>
</protein>
<dbReference type="PANTHER" id="PTHR35538">
    <property type="entry name" value="LIG_CHAN-GLU_BD DOMAIN-CONTAINING PROTEIN"/>
    <property type="match status" value="1"/>
</dbReference>
<feature type="region of interest" description="Disordered" evidence="1">
    <location>
        <begin position="117"/>
        <end position="144"/>
    </location>
</feature>
<name>A0A3N0XGF1_ANAGA</name>
<gene>
    <name evidence="3" type="ORF">DPX16_13021</name>
</gene>
<dbReference type="GO" id="GO:0005509">
    <property type="term" value="F:calcium ion binding"/>
    <property type="evidence" value="ECO:0007669"/>
    <property type="project" value="InterPro"/>
</dbReference>
<dbReference type="InterPro" id="IPR011992">
    <property type="entry name" value="EF-hand-dom_pair"/>
</dbReference>
<comment type="caution">
    <text evidence="3">The sequence shown here is derived from an EMBL/GenBank/DDBJ whole genome shotgun (WGS) entry which is preliminary data.</text>
</comment>
<reference evidence="3 4" key="1">
    <citation type="submission" date="2018-10" db="EMBL/GenBank/DDBJ databases">
        <title>Genome assembly for a Yunnan-Guizhou Plateau 3E fish, Anabarilius grahami (Regan), and its evolutionary and genetic applications.</title>
        <authorList>
            <person name="Jiang W."/>
        </authorList>
    </citation>
    <scope>NUCLEOTIDE SEQUENCE [LARGE SCALE GENOMIC DNA]</scope>
    <source>
        <strain evidence="3">AG-KIZ</strain>
        <tissue evidence="3">Muscle</tissue>
    </source>
</reference>
<evidence type="ECO:0000313" key="3">
    <source>
        <dbReference type="EMBL" id="ROI15469.1"/>
    </source>
</evidence>
<evidence type="ECO:0000259" key="2">
    <source>
        <dbReference type="PROSITE" id="PS50222"/>
    </source>
</evidence>
<dbReference type="PROSITE" id="PS50222">
    <property type="entry name" value="EF_HAND_2"/>
    <property type="match status" value="1"/>
</dbReference>
<sequence>MTCWETEDPERTISTMNNNQGGIFPYSSTPPSILPKDGVEWLWVALLKASCRPIVLLTLIPFSNTQRKRYTVDLLASFWCAGCSDFHMGGWAGCVLTKADQGSPTNEGTILVLQCPESSDHAEKHRNRSDRLREKRKRKKEIKRRKNKALEIYSKLQDGKDLTEPTHQSPCSKFEDFDFLAKYCILSKEKLSLYKRAFEAADSDGDGYLSCLQVLLALKEIIPQELLTEEEEIYVYRILELVDFRVTEGLTDLRLFAVVASLAQKIATLDDFMRSLISKMDFRSLEMKLYKAKQLFLFLLEAQTGGAVAPEGCIEAEQLLVELKAGGIRPEHEASVRRELRNLRSLDLLDFLAHLPLFILIHNSVIANPFDDSSNL</sequence>
<dbReference type="SUPFAM" id="SSF47473">
    <property type="entry name" value="EF-hand"/>
    <property type="match status" value="1"/>
</dbReference>
<keyword evidence="4" id="KW-1185">Reference proteome</keyword>
<dbReference type="AlphaFoldDB" id="A0A3N0XGF1"/>
<evidence type="ECO:0000256" key="1">
    <source>
        <dbReference type="SAM" id="MobiDB-lite"/>
    </source>
</evidence>
<dbReference type="EMBL" id="RJVU01079805">
    <property type="protein sequence ID" value="ROI15469.1"/>
    <property type="molecule type" value="Genomic_DNA"/>
</dbReference>